<dbReference type="InterPro" id="IPR046373">
    <property type="entry name" value="Acyl-CoA_Oxase/DH_mid-dom_sf"/>
</dbReference>
<dbReference type="GO" id="GO:0005737">
    <property type="term" value="C:cytoplasm"/>
    <property type="evidence" value="ECO:0007669"/>
    <property type="project" value="TreeGrafter"/>
</dbReference>
<dbReference type="InterPro" id="IPR006089">
    <property type="entry name" value="Acyl-CoA_DH_CS"/>
</dbReference>
<reference evidence="14 15" key="1">
    <citation type="submission" date="2020-10" db="EMBL/GenBank/DDBJ databases">
        <title>Streptomyces ferrugineus complate genome analysis.</title>
        <authorList>
            <person name="Anwar N."/>
        </authorList>
    </citation>
    <scope>NUCLEOTIDE SEQUENCE [LARGE SCALE GENOMIC DNA]</scope>
    <source>
        <strain evidence="14 15">CCTCC AA2014009</strain>
    </source>
</reference>
<dbReference type="RefSeq" id="WP_194037929.1">
    <property type="nucleotide sequence ID" value="NZ_CP063373.1"/>
</dbReference>
<comment type="pathway">
    <text evidence="2">Siderophore biosynthesis; mycobactin biosynthesis.</text>
</comment>
<dbReference type="InterPro" id="IPR013786">
    <property type="entry name" value="AcylCoA_DH/ox_N"/>
</dbReference>
<dbReference type="InterPro" id="IPR036250">
    <property type="entry name" value="AcylCo_DH-like_C"/>
</dbReference>
<dbReference type="Pfam" id="PF02771">
    <property type="entry name" value="Acyl-CoA_dh_N"/>
    <property type="match status" value="1"/>
</dbReference>
<keyword evidence="4 10" id="KW-0285">Flavoprotein</keyword>
<sequence length="384" mass="42598">MERNLYTSDHEAFRDSVRKFVEREVAPRLREWEEQRLVDRRLWQVAARQGIIGLAVPEEHGGGDERDIRFRAVVMEELAAIGAASVQLGLSLTEDIAMPYFLDLTTEEQKRRWLPGLAAGELISAIAMTEPEAGSDLQGMRTTAVREGDHWLLNGAKTFITNGIQADLVVVAVRTDPSAGSKGISLFVVERDTPGFARGRKLEKIGLHGQDTAELFFRDARVPAANLLGELGGGLRSLIRCLPRERLAIAMSAQAAAEAAFGWTLEYVRERKAFGQPIASFQNTAFTLAELRTALDVSQAFIDRAMLALNDGRLTVEDAAKAKWWATELQQRVTDRGLQLHGGYGYMTEYPIARAFLDGRVQSIYGGTNEIMKEIIGRQLIRPS</sequence>
<feature type="domain" description="Acyl-CoA dehydrogenase/oxidase C-terminal" evidence="11">
    <location>
        <begin position="232"/>
        <end position="380"/>
    </location>
</feature>
<dbReference type="InterPro" id="IPR050741">
    <property type="entry name" value="Acyl-CoA_dehydrogenase"/>
</dbReference>
<dbReference type="InterPro" id="IPR037069">
    <property type="entry name" value="AcylCoA_DH/ox_N_sf"/>
</dbReference>
<dbReference type="Pfam" id="PF02770">
    <property type="entry name" value="Acyl-CoA_dh_M"/>
    <property type="match status" value="1"/>
</dbReference>
<dbReference type="Gene3D" id="1.20.140.10">
    <property type="entry name" value="Butyryl-CoA Dehydrogenase, subunit A, domain 3"/>
    <property type="match status" value="1"/>
</dbReference>
<evidence type="ECO:0000313" key="14">
    <source>
        <dbReference type="EMBL" id="QOV33198.1"/>
    </source>
</evidence>
<evidence type="ECO:0000256" key="6">
    <source>
        <dbReference type="ARBA" id="ARBA00023002"/>
    </source>
</evidence>
<dbReference type="GO" id="GO:0050660">
    <property type="term" value="F:flavin adenine dinucleotide binding"/>
    <property type="evidence" value="ECO:0007669"/>
    <property type="project" value="InterPro"/>
</dbReference>
<dbReference type="FunFam" id="2.40.110.10:FF:000002">
    <property type="entry name" value="Acyl-CoA dehydrogenase fadE12"/>
    <property type="match status" value="1"/>
</dbReference>
<evidence type="ECO:0000259" key="12">
    <source>
        <dbReference type="Pfam" id="PF02770"/>
    </source>
</evidence>
<comment type="cofactor">
    <cofactor evidence="1 10">
        <name>FAD</name>
        <dbReference type="ChEBI" id="CHEBI:57692"/>
    </cofactor>
</comment>
<dbReference type="KEGG" id="sfeu:IM697_23405"/>
<evidence type="ECO:0000256" key="3">
    <source>
        <dbReference type="ARBA" id="ARBA00009347"/>
    </source>
</evidence>
<evidence type="ECO:0000256" key="1">
    <source>
        <dbReference type="ARBA" id="ARBA00001974"/>
    </source>
</evidence>
<evidence type="ECO:0000259" key="13">
    <source>
        <dbReference type="Pfam" id="PF02771"/>
    </source>
</evidence>
<organism evidence="14 15">
    <name type="scientific">Streptomyces ferrugineus</name>
    <dbReference type="NCBI Taxonomy" id="1413221"/>
    <lineage>
        <taxon>Bacteria</taxon>
        <taxon>Bacillati</taxon>
        <taxon>Actinomycetota</taxon>
        <taxon>Actinomycetes</taxon>
        <taxon>Kitasatosporales</taxon>
        <taxon>Streptomycetaceae</taxon>
        <taxon>Streptomyces</taxon>
    </lineage>
</organism>
<dbReference type="InterPro" id="IPR009075">
    <property type="entry name" value="AcylCo_DH/oxidase_C"/>
</dbReference>
<dbReference type="PROSITE" id="PS00072">
    <property type="entry name" value="ACYL_COA_DH_1"/>
    <property type="match status" value="1"/>
</dbReference>
<dbReference type="PROSITE" id="PS00073">
    <property type="entry name" value="ACYL_COA_DH_2"/>
    <property type="match status" value="1"/>
</dbReference>
<keyword evidence="6 10" id="KW-0560">Oxidoreductase</keyword>
<feature type="domain" description="Acyl-CoA dehydrogenase/oxidase N-terminal" evidence="13">
    <location>
        <begin position="7"/>
        <end position="121"/>
    </location>
</feature>
<dbReference type="GO" id="GO:0003995">
    <property type="term" value="F:acyl-CoA dehydrogenase activity"/>
    <property type="evidence" value="ECO:0007669"/>
    <property type="project" value="InterPro"/>
</dbReference>
<evidence type="ECO:0000256" key="2">
    <source>
        <dbReference type="ARBA" id="ARBA00005102"/>
    </source>
</evidence>
<dbReference type="SUPFAM" id="SSF47203">
    <property type="entry name" value="Acyl-CoA dehydrogenase C-terminal domain-like"/>
    <property type="match status" value="1"/>
</dbReference>
<dbReference type="Proteomes" id="UP000594205">
    <property type="component" value="Chromosome"/>
</dbReference>
<dbReference type="AlphaFoldDB" id="A0A7M2SCI4"/>
<evidence type="ECO:0000256" key="10">
    <source>
        <dbReference type="RuleBase" id="RU362125"/>
    </source>
</evidence>
<feature type="domain" description="Acyl-CoA oxidase/dehydrogenase middle" evidence="12">
    <location>
        <begin position="125"/>
        <end position="219"/>
    </location>
</feature>
<dbReference type="EMBL" id="CP063373">
    <property type="protein sequence ID" value="QOV33198.1"/>
    <property type="molecule type" value="Genomic_DNA"/>
</dbReference>
<dbReference type="GO" id="GO:0033539">
    <property type="term" value="P:fatty acid beta-oxidation using acyl-CoA dehydrogenase"/>
    <property type="evidence" value="ECO:0007669"/>
    <property type="project" value="TreeGrafter"/>
</dbReference>
<protein>
    <recommendedName>
        <fullName evidence="8">Acyl-[acyl-carrier-protein] dehydrogenase MbtN</fullName>
    </recommendedName>
    <alternativeName>
        <fullName evidence="9">Mycobactin synthase protein N</fullName>
    </alternativeName>
</protein>
<dbReference type="PANTHER" id="PTHR48083:SF20">
    <property type="entry name" value="LONG-CHAIN SPECIFIC ACYL-COA DEHYDROGENASE, MITOCHONDRIAL"/>
    <property type="match status" value="1"/>
</dbReference>
<dbReference type="InterPro" id="IPR009100">
    <property type="entry name" value="AcylCoA_DH/oxidase_NM_dom_sf"/>
</dbReference>
<accession>A0A7M2SCI4</accession>
<evidence type="ECO:0000256" key="4">
    <source>
        <dbReference type="ARBA" id="ARBA00022630"/>
    </source>
</evidence>
<dbReference type="Pfam" id="PF00441">
    <property type="entry name" value="Acyl-CoA_dh_1"/>
    <property type="match status" value="1"/>
</dbReference>
<dbReference type="InterPro" id="IPR006091">
    <property type="entry name" value="Acyl-CoA_Oxase/DH_mid-dom"/>
</dbReference>
<evidence type="ECO:0000256" key="9">
    <source>
        <dbReference type="ARBA" id="ARBA00042660"/>
    </source>
</evidence>
<evidence type="ECO:0000256" key="5">
    <source>
        <dbReference type="ARBA" id="ARBA00022827"/>
    </source>
</evidence>
<evidence type="ECO:0000313" key="15">
    <source>
        <dbReference type="Proteomes" id="UP000594205"/>
    </source>
</evidence>
<keyword evidence="5 10" id="KW-0274">FAD</keyword>
<evidence type="ECO:0000259" key="11">
    <source>
        <dbReference type="Pfam" id="PF00441"/>
    </source>
</evidence>
<dbReference type="Gene3D" id="1.10.540.10">
    <property type="entry name" value="Acyl-CoA dehydrogenase/oxidase, N-terminal domain"/>
    <property type="match status" value="1"/>
</dbReference>
<dbReference type="FunFam" id="1.20.140.10:FF:000001">
    <property type="entry name" value="Acyl-CoA dehydrogenase"/>
    <property type="match status" value="1"/>
</dbReference>
<name>A0A7M2SCI4_9ACTN</name>
<comment type="function">
    <text evidence="7">Catalyzes the dehydrogenation at the alpha-beta position of ACP-bound acyl chains. This results in the introduction of a double bond in the lipidic chain, which is further transferred to the epsilon-amino group of lysine residue in the mycobactin core by MbtK.</text>
</comment>
<evidence type="ECO:0000256" key="7">
    <source>
        <dbReference type="ARBA" id="ARBA00037085"/>
    </source>
</evidence>
<keyword evidence="15" id="KW-1185">Reference proteome</keyword>
<proteinExistence type="inferred from homology"/>
<comment type="similarity">
    <text evidence="3 10">Belongs to the acyl-CoA dehydrogenase family.</text>
</comment>
<gene>
    <name evidence="14" type="ORF">IM697_23405</name>
</gene>
<dbReference type="SUPFAM" id="SSF56645">
    <property type="entry name" value="Acyl-CoA dehydrogenase NM domain-like"/>
    <property type="match status" value="1"/>
</dbReference>
<evidence type="ECO:0000256" key="8">
    <source>
        <dbReference type="ARBA" id="ARBA00040394"/>
    </source>
</evidence>
<dbReference type="Gene3D" id="2.40.110.10">
    <property type="entry name" value="Butyryl-CoA Dehydrogenase, subunit A, domain 2"/>
    <property type="match status" value="1"/>
</dbReference>
<dbReference type="PANTHER" id="PTHR48083">
    <property type="entry name" value="MEDIUM-CHAIN SPECIFIC ACYL-COA DEHYDROGENASE, MITOCHONDRIAL-RELATED"/>
    <property type="match status" value="1"/>
</dbReference>